<keyword evidence="1" id="KW-0472">Membrane</keyword>
<organism evidence="2 3">
    <name type="scientific">Geodia barretti</name>
    <name type="common">Barrett's horny sponge</name>
    <dbReference type="NCBI Taxonomy" id="519541"/>
    <lineage>
        <taxon>Eukaryota</taxon>
        <taxon>Metazoa</taxon>
        <taxon>Porifera</taxon>
        <taxon>Demospongiae</taxon>
        <taxon>Heteroscleromorpha</taxon>
        <taxon>Tetractinellida</taxon>
        <taxon>Astrophorina</taxon>
        <taxon>Geodiidae</taxon>
        <taxon>Geodia</taxon>
    </lineage>
</organism>
<dbReference type="Proteomes" id="UP001174909">
    <property type="component" value="Unassembled WGS sequence"/>
</dbReference>
<dbReference type="AlphaFoldDB" id="A0AA35XFA2"/>
<sequence length="148" mass="17055">MYLFGINQALKCVCFDTKTLNVCLGNKNGRMQWVKMDGNKGQALLRFFAKYYTSIMVCACISIFMLQIFQATKPYASAFIGLDNYVTIHPVKDSGEDVERTMYYHSSQDFFNVGFYCFVWMTIHAAVQKYIWKRNSEVPKQTLATNGD</sequence>
<feature type="transmembrane region" description="Helical" evidence="1">
    <location>
        <begin position="51"/>
        <end position="69"/>
    </location>
</feature>
<reference evidence="2" key="1">
    <citation type="submission" date="2023-03" db="EMBL/GenBank/DDBJ databases">
        <authorList>
            <person name="Steffen K."/>
            <person name="Cardenas P."/>
        </authorList>
    </citation>
    <scope>NUCLEOTIDE SEQUENCE</scope>
</reference>
<keyword evidence="3" id="KW-1185">Reference proteome</keyword>
<proteinExistence type="predicted"/>
<evidence type="ECO:0000313" key="3">
    <source>
        <dbReference type="Proteomes" id="UP001174909"/>
    </source>
</evidence>
<feature type="transmembrane region" description="Helical" evidence="1">
    <location>
        <begin position="110"/>
        <end position="127"/>
    </location>
</feature>
<comment type="caution">
    <text evidence="2">The sequence shown here is derived from an EMBL/GenBank/DDBJ whole genome shotgun (WGS) entry which is preliminary data.</text>
</comment>
<evidence type="ECO:0000256" key="1">
    <source>
        <dbReference type="SAM" id="Phobius"/>
    </source>
</evidence>
<keyword evidence="1" id="KW-1133">Transmembrane helix</keyword>
<gene>
    <name evidence="2" type="ORF">GBAR_LOCUS27621</name>
</gene>
<name>A0AA35XFA2_GEOBA</name>
<dbReference type="EMBL" id="CASHTH010003846">
    <property type="protein sequence ID" value="CAI8050261.1"/>
    <property type="molecule type" value="Genomic_DNA"/>
</dbReference>
<accession>A0AA35XFA2</accession>
<protein>
    <submittedName>
        <fullName evidence="2">Uncharacterized protein</fullName>
    </submittedName>
</protein>
<evidence type="ECO:0000313" key="2">
    <source>
        <dbReference type="EMBL" id="CAI8050261.1"/>
    </source>
</evidence>
<keyword evidence="1" id="KW-0812">Transmembrane</keyword>